<organism evidence="3 4">
    <name type="scientific">Peribacillus glennii</name>
    <dbReference type="NCBI Taxonomy" id="2303991"/>
    <lineage>
        <taxon>Bacteria</taxon>
        <taxon>Bacillati</taxon>
        <taxon>Bacillota</taxon>
        <taxon>Bacilli</taxon>
        <taxon>Bacillales</taxon>
        <taxon>Bacillaceae</taxon>
        <taxon>Peribacillus</taxon>
    </lineage>
</organism>
<dbReference type="RefSeq" id="WP_117323639.1">
    <property type="nucleotide sequence ID" value="NZ_QVTD01000011.1"/>
</dbReference>
<feature type="transmembrane region" description="Helical" evidence="1">
    <location>
        <begin position="64"/>
        <end position="84"/>
    </location>
</feature>
<dbReference type="PROSITE" id="PS51202">
    <property type="entry name" value="RCK_C"/>
    <property type="match status" value="1"/>
</dbReference>
<keyword evidence="1" id="KW-0812">Transmembrane</keyword>
<dbReference type="EMBL" id="QVTD01000011">
    <property type="protein sequence ID" value="RFU62182.1"/>
    <property type="molecule type" value="Genomic_DNA"/>
</dbReference>
<feature type="domain" description="RCK C-terminal" evidence="2">
    <location>
        <begin position="136"/>
        <end position="221"/>
    </location>
</feature>
<accession>A0A372L9G8</accession>
<feature type="transmembrane region" description="Helical" evidence="1">
    <location>
        <begin position="96"/>
        <end position="114"/>
    </location>
</feature>
<keyword evidence="1" id="KW-0472">Membrane</keyword>
<keyword evidence="4" id="KW-1185">Reference proteome</keyword>
<feature type="transmembrane region" description="Helical" evidence="1">
    <location>
        <begin position="6"/>
        <end position="26"/>
    </location>
</feature>
<evidence type="ECO:0000259" key="2">
    <source>
        <dbReference type="PROSITE" id="PS51202"/>
    </source>
</evidence>
<dbReference type="SUPFAM" id="SSF116726">
    <property type="entry name" value="TrkA C-terminal domain-like"/>
    <property type="match status" value="1"/>
</dbReference>
<name>A0A372L9G8_9BACI</name>
<evidence type="ECO:0000313" key="3">
    <source>
        <dbReference type="EMBL" id="RFU62182.1"/>
    </source>
</evidence>
<dbReference type="Gene3D" id="3.30.70.1450">
    <property type="entry name" value="Regulator of K+ conductance, C-terminal domain"/>
    <property type="match status" value="1"/>
</dbReference>
<dbReference type="Proteomes" id="UP000262939">
    <property type="component" value="Unassembled WGS sequence"/>
</dbReference>
<dbReference type="InterPro" id="IPR006037">
    <property type="entry name" value="RCK_C"/>
</dbReference>
<comment type="caution">
    <text evidence="3">The sequence shown here is derived from an EMBL/GenBank/DDBJ whole genome shotgun (WGS) entry which is preliminary data.</text>
</comment>
<dbReference type="AlphaFoldDB" id="A0A372L9G8"/>
<evidence type="ECO:0000313" key="4">
    <source>
        <dbReference type="Proteomes" id="UP000262939"/>
    </source>
</evidence>
<dbReference type="InterPro" id="IPR036721">
    <property type="entry name" value="RCK_C_sf"/>
</dbReference>
<sequence length="232" mass="26806">MEFLFILLYFLIITLVIEISVVLFNFTGMETKVSRFQVISMLTGTGFTTDESKVIIDHPVRRKIAAFLILFGAFSLAVIISSISNILADDLRTKELSFICAGLVIFVAVLYTPWVKKRATIKLEEEMEQHYQMFERPVKDVLYLDENDLVTDIVVSEGSKLVGRKIMDIIMKEDDISILFIQRGKVRIRRELYDSEIQEGDQIYLYGNGKEIEEKFKKELEHTRQMKEDGAT</sequence>
<dbReference type="OrthoDB" id="369355at2"/>
<dbReference type="GO" id="GO:0006813">
    <property type="term" value="P:potassium ion transport"/>
    <property type="evidence" value="ECO:0007669"/>
    <property type="project" value="InterPro"/>
</dbReference>
<dbReference type="Pfam" id="PF02080">
    <property type="entry name" value="TrkA_C"/>
    <property type="match status" value="1"/>
</dbReference>
<dbReference type="GO" id="GO:0008324">
    <property type="term" value="F:monoatomic cation transmembrane transporter activity"/>
    <property type="evidence" value="ECO:0007669"/>
    <property type="project" value="InterPro"/>
</dbReference>
<evidence type="ECO:0000256" key="1">
    <source>
        <dbReference type="SAM" id="Phobius"/>
    </source>
</evidence>
<gene>
    <name evidence="3" type="ORF">D0466_15795</name>
</gene>
<proteinExistence type="predicted"/>
<reference evidence="3 4" key="1">
    <citation type="submission" date="2018-08" db="EMBL/GenBank/DDBJ databases">
        <title>Bacillus chawlae sp. nov., Bacillus glennii sp. nov., and Bacillus saganii sp. nov. Isolated from the Vehicle Assembly Building at Kennedy Space Center where the Viking Spacecraft were Assembled.</title>
        <authorList>
            <person name="Seuylemezian A."/>
            <person name="Vaishampayan P."/>
        </authorList>
    </citation>
    <scope>NUCLEOTIDE SEQUENCE [LARGE SCALE GENOMIC DNA]</scope>
    <source>
        <strain evidence="3 4">V44-8</strain>
    </source>
</reference>
<keyword evidence="1" id="KW-1133">Transmembrane helix</keyword>
<protein>
    <recommendedName>
        <fullName evidence="2">RCK C-terminal domain-containing protein</fullName>
    </recommendedName>
</protein>